<dbReference type="SMART" id="SM00345">
    <property type="entry name" value="HTH_GNTR"/>
    <property type="match status" value="1"/>
</dbReference>
<evidence type="ECO:0000256" key="4">
    <source>
        <dbReference type="ARBA" id="ARBA00023015"/>
    </source>
</evidence>
<dbReference type="PROSITE" id="PS50949">
    <property type="entry name" value="HTH_GNTR"/>
    <property type="match status" value="1"/>
</dbReference>
<dbReference type="InterPro" id="IPR000524">
    <property type="entry name" value="Tscrpt_reg_HTH_GntR"/>
</dbReference>
<sequence length="476" mass="54224">MQLRRENDFERKYNQFISELKDEIVSTRIRKGEYLLPEHQLSHKYDISRVSIRKGLAQLVEEGLIEKIPGKGNRVTLDSAANTTAISLAWYSTSYEVPSARRILKEFENAHPHIKVNLKIMPETEYVPQLIHSLEQGEGPDAFIVSDSQFREFAEADKIQLMDAYQSPNMTEKNSYRQIFEMFSHNGSVFATPFLFTPVVICFNKTIFENAGLSGLQSIETWEDLLDAAQKATKIIEDQHLVKHYGFCFSSSFHRWPVFVLQNGGKLMTSNRSRFTLADDANIEALQYCVDLMYKHRVSPIFTHGSNQLAEDIFNKEKVAMILTTYYYLNEFRDQHIQWDILPLPKKERKATLLLGAGIAVSANSAAKGASQALADFMAGERSQRILKESGCTIPALKKTAEDDTLLNPAIHPENYNAFKEVMPYAVPVSELNLNTQEMMLLQNELNLAWASMESPKDACERIEKLLNSQLAGYDR</sequence>
<keyword evidence="3" id="KW-0732">Signal</keyword>
<dbReference type="InterPro" id="IPR036388">
    <property type="entry name" value="WH-like_DNA-bd_sf"/>
</dbReference>
<organism evidence="8 9">
    <name type="scientific">Metabacillus flavus</name>
    <dbReference type="NCBI Taxonomy" id="2823519"/>
    <lineage>
        <taxon>Bacteria</taxon>
        <taxon>Bacillati</taxon>
        <taxon>Bacillota</taxon>
        <taxon>Bacilli</taxon>
        <taxon>Bacillales</taxon>
        <taxon>Bacillaceae</taxon>
        <taxon>Metabacillus</taxon>
    </lineage>
</organism>
<evidence type="ECO:0000256" key="3">
    <source>
        <dbReference type="ARBA" id="ARBA00022729"/>
    </source>
</evidence>
<dbReference type="Pfam" id="PF00392">
    <property type="entry name" value="GntR"/>
    <property type="match status" value="1"/>
</dbReference>
<keyword evidence="9" id="KW-1185">Reference proteome</keyword>
<dbReference type="CDD" id="cd13585">
    <property type="entry name" value="PBP2_TMBP_like"/>
    <property type="match status" value="1"/>
</dbReference>
<evidence type="ECO:0000256" key="6">
    <source>
        <dbReference type="ARBA" id="ARBA00023163"/>
    </source>
</evidence>
<comment type="caution">
    <text evidence="8">The sequence shown here is derived from an EMBL/GenBank/DDBJ whole genome shotgun (WGS) entry which is preliminary data.</text>
</comment>
<feature type="domain" description="HTH gntR-type" evidence="7">
    <location>
        <begin position="10"/>
        <end position="78"/>
    </location>
</feature>
<keyword evidence="5" id="KW-0238">DNA-binding</keyword>
<gene>
    <name evidence="8" type="ORF">J9317_13780</name>
</gene>
<keyword evidence="2" id="KW-0813">Transport</keyword>
<dbReference type="Gene3D" id="3.40.190.10">
    <property type="entry name" value="Periplasmic binding protein-like II"/>
    <property type="match status" value="1"/>
</dbReference>
<dbReference type="InterPro" id="IPR006059">
    <property type="entry name" value="SBP"/>
</dbReference>
<evidence type="ECO:0000256" key="2">
    <source>
        <dbReference type="ARBA" id="ARBA00022448"/>
    </source>
</evidence>
<dbReference type="PANTHER" id="PTHR30061">
    <property type="entry name" value="MALTOSE-BINDING PERIPLASMIC PROTEIN"/>
    <property type="match status" value="1"/>
</dbReference>
<dbReference type="Pfam" id="PF01547">
    <property type="entry name" value="SBP_bac_1"/>
    <property type="match status" value="1"/>
</dbReference>
<dbReference type="PANTHER" id="PTHR30061:SF50">
    <property type="entry name" value="MALTOSE_MALTODEXTRIN-BINDING PERIPLASMIC PROTEIN"/>
    <property type="match status" value="1"/>
</dbReference>
<evidence type="ECO:0000313" key="9">
    <source>
        <dbReference type="Proteomes" id="UP000682403"/>
    </source>
</evidence>
<keyword evidence="4" id="KW-0805">Transcription regulation</keyword>
<evidence type="ECO:0000256" key="1">
    <source>
        <dbReference type="ARBA" id="ARBA00008520"/>
    </source>
</evidence>
<dbReference type="PRINTS" id="PR00035">
    <property type="entry name" value="HTHGNTR"/>
</dbReference>
<proteinExistence type="inferred from homology"/>
<name>A0ABS5LGF1_9BACI</name>
<comment type="similarity">
    <text evidence="1">Belongs to the bacterial solute-binding protein 1 family.</text>
</comment>
<keyword evidence="6" id="KW-0804">Transcription</keyword>
<evidence type="ECO:0000256" key="5">
    <source>
        <dbReference type="ARBA" id="ARBA00023125"/>
    </source>
</evidence>
<dbReference type="EMBL" id="JAGVRK010000001">
    <property type="protein sequence ID" value="MBS2969837.1"/>
    <property type="molecule type" value="Genomic_DNA"/>
</dbReference>
<dbReference type="InterPro" id="IPR036390">
    <property type="entry name" value="WH_DNA-bd_sf"/>
</dbReference>
<dbReference type="RefSeq" id="WP_211559505.1">
    <property type="nucleotide sequence ID" value="NZ_JAGVRK010000001.1"/>
</dbReference>
<dbReference type="SUPFAM" id="SSF53850">
    <property type="entry name" value="Periplasmic binding protein-like II"/>
    <property type="match status" value="1"/>
</dbReference>
<evidence type="ECO:0000313" key="8">
    <source>
        <dbReference type="EMBL" id="MBS2969837.1"/>
    </source>
</evidence>
<reference evidence="8 9" key="1">
    <citation type="submission" date="2021-04" db="EMBL/GenBank/DDBJ databases">
        <title>Metabacillus sp. strain KIGAM252 whole genome sequence.</title>
        <authorList>
            <person name="Seo M.-J."/>
            <person name="Cho E.-S."/>
            <person name="Hwang C.Y."/>
            <person name="Yoon D.J."/>
        </authorList>
    </citation>
    <scope>NUCLEOTIDE SEQUENCE [LARGE SCALE GENOMIC DNA]</scope>
    <source>
        <strain evidence="8 9">KIGAM252</strain>
    </source>
</reference>
<dbReference type="Gene3D" id="1.10.10.10">
    <property type="entry name" value="Winged helix-like DNA-binding domain superfamily/Winged helix DNA-binding domain"/>
    <property type="match status" value="1"/>
</dbReference>
<dbReference type="Proteomes" id="UP000682403">
    <property type="component" value="Unassembled WGS sequence"/>
</dbReference>
<dbReference type="CDD" id="cd07377">
    <property type="entry name" value="WHTH_GntR"/>
    <property type="match status" value="1"/>
</dbReference>
<dbReference type="SUPFAM" id="SSF46785">
    <property type="entry name" value="Winged helix' DNA-binding domain"/>
    <property type="match status" value="1"/>
</dbReference>
<evidence type="ECO:0000259" key="7">
    <source>
        <dbReference type="PROSITE" id="PS50949"/>
    </source>
</evidence>
<protein>
    <submittedName>
        <fullName evidence="8">Extracellular solute-binding protein</fullName>
    </submittedName>
</protein>
<accession>A0ABS5LGF1</accession>